<feature type="domain" description="Trs120/TRAPPC9 N-terminal" evidence="3">
    <location>
        <begin position="235"/>
        <end position="315"/>
    </location>
</feature>
<evidence type="ECO:0000259" key="3">
    <source>
        <dbReference type="Pfam" id="PF08626"/>
    </source>
</evidence>
<dbReference type="PANTHER" id="PTHR21512">
    <property type="entry name" value="TRAFFICKING PROTEIN PARTICLE COMPLEX SUBUNIT 9"/>
    <property type="match status" value="1"/>
</dbReference>
<feature type="domain" description="Trs120/TRAPPC9 fourth Ig-like" evidence="6">
    <location>
        <begin position="1058"/>
        <end position="1190"/>
    </location>
</feature>
<dbReference type="AlphaFoldDB" id="A0A9N9TTE1"/>
<feature type="compositionally biased region" description="Low complexity" evidence="2">
    <location>
        <begin position="1"/>
        <end position="14"/>
    </location>
</feature>
<dbReference type="PANTHER" id="PTHR21512:SF5">
    <property type="entry name" value="TRAFFICKING PROTEIN PARTICLE COMPLEX SUBUNIT 9"/>
    <property type="match status" value="1"/>
</dbReference>
<dbReference type="Pfam" id="PF26283">
    <property type="entry name" value="Ig_TRAPPC9-Trs120_4th"/>
    <property type="match status" value="1"/>
</dbReference>
<feature type="domain" description="Trs120/TRAPPC9 third Ig-like" evidence="5">
    <location>
        <begin position="940"/>
        <end position="1053"/>
    </location>
</feature>
<evidence type="ECO:0000259" key="5">
    <source>
        <dbReference type="Pfam" id="PF26282"/>
    </source>
</evidence>
<dbReference type="GO" id="GO:0005802">
    <property type="term" value="C:trans-Golgi network"/>
    <property type="evidence" value="ECO:0007669"/>
    <property type="project" value="TreeGrafter"/>
</dbReference>
<feature type="region of interest" description="Disordered" evidence="2">
    <location>
        <begin position="143"/>
        <end position="171"/>
    </location>
</feature>
<gene>
    <name evidence="7" type="ORF">PHYEVI_LOCUS9349</name>
</gene>
<organism evidence="7 8">
    <name type="scientific">Phyllotreta striolata</name>
    <name type="common">Striped flea beetle</name>
    <name type="synonym">Crioceris striolata</name>
    <dbReference type="NCBI Taxonomy" id="444603"/>
    <lineage>
        <taxon>Eukaryota</taxon>
        <taxon>Metazoa</taxon>
        <taxon>Ecdysozoa</taxon>
        <taxon>Arthropoda</taxon>
        <taxon>Hexapoda</taxon>
        <taxon>Insecta</taxon>
        <taxon>Pterygota</taxon>
        <taxon>Neoptera</taxon>
        <taxon>Endopterygota</taxon>
        <taxon>Coleoptera</taxon>
        <taxon>Polyphaga</taxon>
        <taxon>Cucujiformia</taxon>
        <taxon>Chrysomeloidea</taxon>
        <taxon>Chrysomelidae</taxon>
        <taxon>Galerucinae</taxon>
        <taxon>Alticini</taxon>
        <taxon>Phyllotreta</taxon>
    </lineage>
</organism>
<evidence type="ECO:0000259" key="6">
    <source>
        <dbReference type="Pfam" id="PF26283"/>
    </source>
</evidence>
<dbReference type="Pfam" id="PF26254">
    <property type="entry name" value="Ig_TRAPPC9-Trs120_1st"/>
    <property type="match status" value="1"/>
</dbReference>
<dbReference type="InterPro" id="IPR013935">
    <property type="entry name" value="Trs120_TRAPPC9"/>
</dbReference>
<dbReference type="EMBL" id="OU900099">
    <property type="protein sequence ID" value="CAG9863048.1"/>
    <property type="molecule type" value="Genomic_DNA"/>
</dbReference>
<evidence type="ECO:0000256" key="2">
    <source>
        <dbReference type="SAM" id="MobiDB-lite"/>
    </source>
</evidence>
<evidence type="ECO:0000313" key="7">
    <source>
        <dbReference type="EMBL" id="CAG9863048.1"/>
    </source>
</evidence>
<evidence type="ECO:0000259" key="4">
    <source>
        <dbReference type="Pfam" id="PF26254"/>
    </source>
</evidence>
<dbReference type="OrthoDB" id="27962at2759"/>
<evidence type="ECO:0008006" key="9">
    <source>
        <dbReference type="Google" id="ProtNLM"/>
    </source>
</evidence>
<name>A0A9N9TTE1_PHYSR</name>
<dbReference type="Pfam" id="PF08626">
    <property type="entry name" value="TRAPPC9-Trs120"/>
    <property type="match status" value="1"/>
</dbReference>
<comment type="similarity">
    <text evidence="1">Belongs to the NIBP family.</text>
</comment>
<proteinExistence type="inferred from homology"/>
<evidence type="ECO:0000313" key="8">
    <source>
        <dbReference type="Proteomes" id="UP001153712"/>
    </source>
</evidence>
<feature type="compositionally biased region" description="Low complexity" evidence="2">
    <location>
        <begin position="150"/>
        <end position="164"/>
    </location>
</feature>
<protein>
    <recommendedName>
        <fullName evidence="9">Protein brunelleschi</fullName>
    </recommendedName>
</protein>
<reference evidence="7" key="1">
    <citation type="submission" date="2022-01" db="EMBL/GenBank/DDBJ databases">
        <authorList>
            <person name="King R."/>
        </authorList>
    </citation>
    <scope>NUCLEOTIDE SEQUENCE</scope>
</reference>
<evidence type="ECO:0000256" key="1">
    <source>
        <dbReference type="ARBA" id="ARBA00008459"/>
    </source>
</evidence>
<dbReference type="Pfam" id="PF26282">
    <property type="entry name" value="Ig_TRAPPC9-Trs120_3rd"/>
    <property type="match status" value="1"/>
</dbReference>
<dbReference type="InterPro" id="IPR058568">
    <property type="entry name" value="Ig_TRAPPC9_Trs120_4th"/>
</dbReference>
<accession>A0A9N9TTE1</accession>
<keyword evidence="8" id="KW-1185">Reference proteome</keyword>
<feature type="domain" description="Trs120/TRAPPC9 first Ig-like" evidence="4">
    <location>
        <begin position="579"/>
        <end position="693"/>
    </location>
</feature>
<dbReference type="InterPro" id="IPR058567">
    <property type="entry name" value="Ig_TRAPPC9_Trs120_3rd"/>
</dbReference>
<dbReference type="InterPro" id="IPR058563">
    <property type="entry name" value="Trs120_TRAPPC9_N"/>
</dbReference>
<dbReference type="Proteomes" id="UP001153712">
    <property type="component" value="Chromosome 6"/>
</dbReference>
<dbReference type="InterPro" id="IPR058565">
    <property type="entry name" value="Ig_TRAPPC9_Trs120_1st"/>
</dbReference>
<feature type="region of interest" description="Disordered" evidence="2">
    <location>
        <begin position="1"/>
        <end position="23"/>
    </location>
</feature>
<sequence length="1194" mass="133516">MRSSVSYILSSSTSEPNMSHPDYEQYSHDHASLLVLVKHIGTQLKPKVFSKYFDRISKLASVRITDSTGTVRNILLRYVKEYPVENNDWGDFQTHRRLLGLISLGKYDSQQELNEICRVHESFKVKYNTTLFDSRCILFGPTKDSESPSDENPTSSSSGDSENSSENKIEKYTTPSNFKTRALFYDVSSACLDLENQLNEFVNSLFWVLDSKRVERSREKLERVSLLLAPFEKKDFVGLDMESRNNKKRCTGRMTKHLGDLYLQTGLLAESITYYSQAVDILKSINDWLWLGAAYEGLCAASALVLYPDMQRNVPLQRNASLQEGSPRKSSQTPPAIGLLNKKTISNALIPEEISKKYREAIIHYSKYQNAGIIETEASFKAARITVEQSHALQAASFLQNVVYINLQLSEQEKIQRFETLADLYSQIGFCRKAAFCLRLAATRYVSPQNPSPNWSRCYALMLQSLSGHHLNLDPVEMRAADQGWPALQIQLIQELVVAARRTGHSALATRHMTFLLQTMWPHLNSTEQKELAVQLQSLSAQCEGSPVPLVLDSGLVVPPANLTDIPLCAAFTPKDLQSHLRPRRIESNKQDTGPFLFTPIHFGGGGSLDRRSRKSISKLDFLWVQNEMCEVQLKLVNPLPFELKVSNMRLLTGGAVFESLPETIVLPPDVPTSLTLSGWARESGELELSGYSTHTLGVKSNCRLRHMPVSSNFPPYYKVQVVPTLPILEVSTTFPTYVSFSNFQDENTVTSASVSLYHGESIECTLTLKNISDVPVEMLDIEINSILEHSLQDQIFKWDNEEVQKLLPIPPGESIGVTLLFHSAANFLAPNVAVSPTIPQDMSSGPFSSMSPSIPGGSLPSRYNSSFRSTNSGQSSLAAGLTSLFQQQQLSTSVEAQLKLKYSGSEGLTSEYCRSCSVFLMLDMTPSLQVTNWDVLPAETHSQFYLVLDIANLTGQEMELQYTPTKTMLIEGHESCRVPIPVDRCPLSKLSGLYQELNEGNVDARNEIDVNKICSEHITDLVVLKWHLLGSDNRGVASLKGITLTSRMLDIVRMSPLDWEVKINGDVVKAQEEVTCEAGDCLNLKMSIVNSLQKTLQQLTLSVQFYQDYENGTLNYRMDTRLATAGCTKKLFSSLEPQAAVDHECNVIFFTPGYYKLDIQCCAPECLTAPKINPLISQGHVWRFTPTVSFQVN</sequence>